<protein>
    <submittedName>
        <fullName evidence="1">Uncharacterized protein</fullName>
    </submittedName>
</protein>
<sequence>MCLFGGTSRLESLKSAFSFMRSWKSTYVSGRCPHFRAEDGRVEVRDLYSDYLLQNWLCANLSDEARLLLEGCIDGLRGSWDKEYLVRITGDKKSAVAAAPVDMSLKGYYKYA</sequence>
<accession>A0ACB9QRA7</accession>
<name>A0ACB9QRA7_9MYRT</name>
<proteinExistence type="predicted"/>
<dbReference type="EMBL" id="CM042884">
    <property type="protein sequence ID" value="KAI4369145.1"/>
    <property type="molecule type" value="Genomic_DNA"/>
</dbReference>
<keyword evidence="2" id="KW-1185">Reference proteome</keyword>
<evidence type="ECO:0000313" key="1">
    <source>
        <dbReference type="EMBL" id="KAI4369145.1"/>
    </source>
</evidence>
<evidence type="ECO:0000313" key="2">
    <source>
        <dbReference type="Proteomes" id="UP001057402"/>
    </source>
</evidence>
<reference evidence="2" key="1">
    <citation type="journal article" date="2023" name="Front. Plant Sci.">
        <title>Chromosomal-level genome assembly of Melastoma candidum provides insights into trichome evolution.</title>
        <authorList>
            <person name="Zhong Y."/>
            <person name="Wu W."/>
            <person name="Sun C."/>
            <person name="Zou P."/>
            <person name="Liu Y."/>
            <person name="Dai S."/>
            <person name="Zhou R."/>
        </authorList>
    </citation>
    <scope>NUCLEOTIDE SEQUENCE [LARGE SCALE GENOMIC DNA]</scope>
</reference>
<comment type="caution">
    <text evidence="1">The sequence shown here is derived from an EMBL/GenBank/DDBJ whole genome shotgun (WGS) entry which is preliminary data.</text>
</comment>
<dbReference type="Proteomes" id="UP001057402">
    <property type="component" value="Chromosome 5"/>
</dbReference>
<gene>
    <name evidence="1" type="ORF">MLD38_017628</name>
</gene>
<organism evidence="1 2">
    <name type="scientific">Melastoma candidum</name>
    <dbReference type="NCBI Taxonomy" id="119954"/>
    <lineage>
        <taxon>Eukaryota</taxon>
        <taxon>Viridiplantae</taxon>
        <taxon>Streptophyta</taxon>
        <taxon>Embryophyta</taxon>
        <taxon>Tracheophyta</taxon>
        <taxon>Spermatophyta</taxon>
        <taxon>Magnoliopsida</taxon>
        <taxon>eudicotyledons</taxon>
        <taxon>Gunneridae</taxon>
        <taxon>Pentapetalae</taxon>
        <taxon>rosids</taxon>
        <taxon>malvids</taxon>
        <taxon>Myrtales</taxon>
        <taxon>Melastomataceae</taxon>
        <taxon>Melastomatoideae</taxon>
        <taxon>Melastomateae</taxon>
        <taxon>Melastoma</taxon>
    </lineage>
</organism>